<sequence length="577" mass="66841">MPCGRRQSYNVNPSNKKDNSFKLFITFLLAVLLVYLVIYALIVILTKQRNYGKENEKPIIKSSATIFSLLYQKDNLNISEESTEASNDKEQLYTTTTGNNEDSTEEPIELESATTENEISTLSTNKQTSTAEENPILIAIESTYLAATKLLTSTTDKAITEEICQRPDCKKMAIDLLKNINFSIDPCEDFYQFSCGNEAKSSNSEDFDVLFEEIENPKDDGVRSFGRFFNSCLDYTKQFDTIKQILSINVRSSNMTTLLGFLLLRQSTPLFEIVEGSNGEIQILPPNSYDTDILENWSLKTHIDKHCLTSRNLDDYKQCQSKTLNKMLKNLHSFKNNEKPMGDDFVLNIIKQQIPTINIQEALFKKSCQQVDIPQLNKNYPIIDWQILLSTISETQNSICIYFKSDYFDPIMSDLKSKNESEVLNSIKDYFQLQLYQNLIFQRNSEFCMNQAVALMPEIAEKIFQKYVFNNERFEKMFEEVKAKFNWLIEVSKLKEDDKSLLQNKLKLLKIEYNTKKFAPEDYHDANDDYLTKLFMLLEVKRMIHKEKKTILFKKIDLVNDTIIASFTKQLPGQIFI</sequence>
<dbReference type="InterPro" id="IPR000718">
    <property type="entry name" value="Peptidase_M13"/>
</dbReference>
<organism evidence="3 4">
    <name type="scientific">Ceutorhynchus assimilis</name>
    <name type="common">cabbage seed weevil</name>
    <dbReference type="NCBI Taxonomy" id="467358"/>
    <lineage>
        <taxon>Eukaryota</taxon>
        <taxon>Metazoa</taxon>
        <taxon>Ecdysozoa</taxon>
        <taxon>Arthropoda</taxon>
        <taxon>Hexapoda</taxon>
        <taxon>Insecta</taxon>
        <taxon>Pterygota</taxon>
        <taxon>Neoptera</taxon>
        <taxon>Endopterygota</taxon>
        <taxon>Coleoptera</taxon>
        <taxon>Polyphaga</taxon>
        <taxon>Cucujiformia</taxon>
        <taxon>Curculionidae</taxon>
        <taxon>Ceutorhynchinae</taxon>
        <taxon>Ceutorhynchus</taxon>
    </lineage>
</organism>
<dbReference type="InterPro" id="IPR024079">
    <property type="entry name" value="MetalloPept_cat_dom_sf"/>
</dbReference>
<dbReference type="Gene3D" id="1.10.1380.10">
    <property type="entry name" value="Neutral endopeptidase , domain2"/>
    <property type="match status" value="1"/>
</dbReference>
<dbReference type="Gene3D" id="3.40.390.10">
    <property type="entry name" value="Collagenase (Catalytic Domain)"/>
    <property type="match status" value="1"/>
</dbReference>
<reference evidence="3" key="1">
    <citation type="submission" date="2022-01" db="EMBL/GenBank/DDBJ databases">
        <authorList>
            <person name="King R."/>
        </authorList>
    </citation>
    <scope>NUCLEOTIDE SEQUENCE</scope>
</reference>
<keyword evidence="2" id="KW-0812">Transmembrane</keyword>
<dbReference type="PANTHER" id="PTHR11733">
    <property type="entry name" value="ZINC METALLOPROTEASE FAMILY M13 NEPRILYSIN-RELATED"/>
    <property type="match status" value="1"/>
</dbReference>
<dbReference type="GO" id="GO:0016485">
    <property type="term" value="P:protein processing"/>
    <property type="evidence" value="ECO:0007669"/>
    <property type="project" value="TreeGrafter"/>
</dbReference>
<keyword evidence="4" id="KW-1185">Reference proteome</keyword>
<evidence type="ECO:0000313" key="4">
    <source>
        <dbReference type="Proteomes" id="UP001152799"/>
    </source>
</evidence>
<evidence type="ECO:0000256" key="2">
    <source>
        <dbReference type="SAM" id="Phobius"/>
    </source>
</evidence>
<dbReference type="AlphaFoldDB" id="A0A9P0DJ74"/>
<feature type="compositionally biased region" description="Polar residues" evidence="1">
    <location>
        <begin position="92"/>
        <end position="101"/>
    </location>
</feature>
<evidence type="ECO:0008006" key="5">
    <source>
        <dbReference type="Google" id="ProtNLM"/>
    </source>
</evidence>
<dbReference type="EMBL" id="OU892283">
    <property type="protein sequence ID" value="CAH1133911.1"/>
    <property type="molecule type" value="Genomic_DNA"/>
</dbReference>
<dbReference type="Proteomes" id="UP001152799">
    <property type="component" value="Chromosome 7"/>
</dbReference>
<dbReference type="GO" id="GO:0004222">
    <property type="term" value="F:metalloendopeptidase activity"/>
    <property type="evidence" value="ECO:0007669"/>
    <property type="project" value="InterPro"/>
</dbReference>
<evidence type="ECO:0000256" key="1">
    <source>
        <dbReference type="SAM" id="MobiDB-lite"/>
    </source>
</evidence>
<dbReference type="PROSITE" id="PS51885">
    <property type="entry name" value="NEPRILYSIN"/>
    <property type="match status" value="1"/>
</dbReference>
<gene>
    <name evidence="3" type="ORF">CEUTPL_LOCUS12340</name>
</gene>
<feature type="transmembrane region" description="Helical" evidence="2">
    <location>
        <begin position="21"/>
        <end position="45"/>
    </location>
</feature>
<accession>A0A9P0DJ74</accession>
<name>A0A9P0DJ74_9CUCU</name>
<dbReference type="GO" id="GO:0005886">
    <property type="term" value="C:plasma membrane"/>
    <property type="evidence" value="ECO:0007669"/>
    <property type="project" value="TreeGrafter"/>
</dbReference>
<dbReference type="OrthoDB" id="5808441at2759"/>
<feature type="compositionally biased region" description="Polar residues" evidence="1">
    <location>
        <begin position="112"/>
        <end position="126"/>
    </location>
</feature>
<evidence type="ECO:0000313" key="3">
    <source>
        <dbReference type="EMBL" id="CAH1133911.1"/>
    </source>
</evidence>
<dbReference type="SUPFAM" id="SSF55486">
    <property type="entry name" value="Metalloproteases ('zincins'), catalytic domain"/>
    <property type="match status" value="1"/>
</dbReference>
<protein>
    <recommendedName>
        <fullName evidence="5">Peptidase M13 N-terminal domain-containing protein</fullName>
    </recommendedName>
</protein>
<dbReference type="PANTHER" id="PTHR11733:SF240">
    <property type="entry name" value="GH14155P-RELATED"/>
    <property type="match status" value="1"/>
</dbReference>
<keyword evidence="2" id="KW-1133">Transmembrane helix</keyword>
<proteinExistence type="predicted"/>
<keyword evidence="2" id="KW-0472">Membrane</keyword>
<feature type="region of interest" description="Disordered" evidence="1">
    <location>
        <begin position="80"/>
        <end position="126"/>
    </location>
</feature>
<dbReference type="InterPro" id="IPR042089">
    <property type="entry name" value="Peptidase_M13_dom_2"/>
</dbReference>